<dbReference type="Pfam" id="PF00664">
    <property type="entry name" value="ABC_membrane"/>
    <property type="match status" value="1"/>
</dbReference>
<dbReference type="RefSeq" id="WP_183986331.1">
    <property type="nucleotide sequence ID" value="NZ_JACIEV010000009.1"/>
</dbReference>
<keyword evidence="7 9" id="KW-1133">Transmembrane helix</keyword>
<feature type="transmembrane region" description="Helical" evidence="9">
    <location>
        <begin position="32"/>
        <end position="51"/>
    </location>
</feature>
<accession>A0A840FBW5</accession>
<dbReference type="GO" id="GO:0016887">
    <property type="term" value="F:ATP hydrolysis activity"/>
    <property type="evidence" value="ECO:0007669"/>
    <property type="project" value="InterPro"/>
</dbReference>
<gene>
    <name evidence="12" type="ORF">GGQ80_003056</name>
</gene>
<dbReference type="PROSITE" id="PS50893">
    <property type="entry name" value="ABC_TRANSPORTER_2"/>
    <property type="match status" value="1"/>
</dbReference>
<keyword evidence="13" id="KW-1185">Reference proteome</keyword>
<organism evidence="12 13">
    <name type="scientific">Sphingomonas jinjuensis</name>
    <dbReference type="NCBI Taxonomy" id="535907"/>
    <lineage>
        <taxon>Bacteria</taxon>
        <taxon>Pseudomonadati</taxon>
        <taxon>Pseudomonadota</taxon>
        <taxon>Alphaproteobacteria</taxon>
        <taxon>Sphingomonadales</taxon>
        <taxon>Sphingomonadaceae</taxon>
        <taxon>Sphingomonas</taxon>
    </lineage>
</organism>
<evidence type="ECO:0000256" key="3">
    <source>
        <dbReference type="ARBA" id="ARBA00022475"/>
    </source>
</evidence>
<dbReference type="InterPro" id="IPR017750">
    <property type="entry name" value="ATPase_T1SS"/>
</dbReference>
<protein>
    <submittedName>
        <fullName evidence="12">ATP-binding cassette subfamily C protein LapB</fullName>
    </submittedName>
</protein>
<proteinExistence type="predicted"/>
<dbReference type="SUPFAM" id="SSF90123">
    <property type="entry name" value="ABC transporter transmembrane region"/>
    <property type="match status" value="1"/>
</dbReference>
<evidence type="ECO:0000259" key="11">
    <source>
        <dbReference type="PROSITE" id="PS50929"/>
    </source>
</evidence>
<keyword evidence="8 9" id="KW-0472">Membrane</keyword>
<dbReference type="Pfam" id="PF00005">
    <property type="entry name" value="ABC_tran"/>
    <property type="match status" value="1"/>
</dbReference>
<evidence type="ECO:0000256" key="7">
    <source>
        <dbReference type="ARBA" id="ARBA00022989"/>
    </source>
</evidence>
<dbReference type="InterPro" id="IPR039421">
    <property type="entry name" value="Type_1_exporter"/>
</dbReference>
<dbReference type="Gene3D" id="1.20.1560.10">
    <property type="entry name" value="ABC transporter type 1, transmembrane domain"/>
    <property type="match status" value="1"/>
</dbReference>
<reference evidence="12 13" key="1">
    <citation type="submission" date="2020-08" db="EMBL/GenBank/DDBJ databases">
        <title>Genomic Encyclopedia of Type Strains, Phase IV (KMG-IV): sequencing the most valuable type-strain genomes for metagenomic binning, comparative biology and taxonomic classification.</title>
        <authorList>
            <person name="Goeker M."/>
        </authorList>
    </citation>
    <scope>NUCLEOTIDE SEQUENCE [LARGE SCALE GENOMIC DNA]</scope>
    <source>
        <strain evidence="12 13">YC6723</strain>
    </source>
</reference>
<dbReference type="PANTHER" id="PTHR43394">
    <property type="entry name" value="ATP-DEPENDENT PERMEASE MDL1, MITOCHONDRIAL"/>
    <property type="match status" value="1"/>
</dbReference>
<dbReference type="CDD" id="cd18587">
    <property type="entry name" value="ABC_6TM_LapB_like"/>
    <property type="match status" value="1"/>
</dbReference>
<feature type="domain" description="ABC transporter" evidence="10">
    <location>
        <begin position="343"/>
        <end position="576"/>
    </location>
</feature>
<keyword evidence="5" id="KW-0547">Nucleotide-binding</keyword>
<dbReference type="EMBL" id="JACIEV010000009">
    <property type="protein sequence ID" value="MBB4155139.1"/>
    <property type="molecule type" value="Genomic_DNA"/>
</dbReference>
<dbReference type="InterPro" id="IPR027417">
    <property type="entry name" value="P-loop_NTPase"/>
</dbReference>
<dbReference type="InterPro" id="IPR011527">
    <property type="entry name" value="ABC1_TM_dom"/>
</dbReference>
<dbReference type="SUPFAM" id="SSF52540">
    <property type="entry name" value="P-loop containing nucleoside triphosphate hydrolases"/>
    <property type="match status" value="1"/>
</dbReference>
<dbReference type="PROSITE" id="PS50929">
    <property type="entry name" value="ABC_TM1F"/>
    <property type="match status" value="1"/>
</dbReference>
<dbReference type="PANTHER" id="PTHR43394:SF1">
    <property type="entry name" value="ATP-BINDING CASSETTE SUB-FAMILY B MEMBER 10, MITOCHONDRIAL"/>
    <property type="match status" value="1"/>
</dbReference>
<dbReference type="NCBIfam" id="TIGR03375">
    <property type="entry name" value="type_I_sec_LssB"/>
    <property type="match status" value="1"/>
</dbReference>
<keyword evidence="4 9" id="KW-0812">Transmembrane</keyword>
<evidence type="ECO:0000256" key="9">
    <source>
        <dbReference type="SAM" id="Phobius"/>
    </source>
</evidence>
<dbReference type="GO" id="GO:0005886">
    <property type="term" value="C:plasma membrane"/>
    <property type="evidence" value="ECO:0007669"/>
    <property type="project" value="UniProtKB-SubCell"/>
</dbReference>
<evidence type="ECO:0000256" key="5">
    <source>
        <dbReference type="ARBA" id="ARBA00022741"/>
    </source>
</evidence>
<evidence type="ECO:0000259" key="10">
    <source>
        <dbReference type="PROSITE" id="PS50893"/>
    </source>
</evidence>
<feature type="domain" description="ABC transmembrane type-1" evidence="11">
    <location>
        <begin position="32"/>
        <end position="310"/>
    </location>
</feature>
<sequence>MSTESLVPERKPRFAAWLVEPMLANKSTYMKVGLAALLINLFGLVTSLYSMTVYDRVVPNNATTSLVALTIGLLIVLVFDFILRTLRAYFIDIAGANVDREVGQRTFQRLLSIRLDARRGSTGQLTGLMRELESLRDFLASATMTAIIDVPFIFITLLVIGAIGGWLVMVPIVMIPIVVGAGLLTYPALDRLAGSVMNHGLNKSSVLVEAIGGLETVKVINAAPLLQKRWLEATDSHADSSLRQRLVATLGVNVAATAQSLSYAGIIVVGVFLIADRHLTTGGLIACSLLGGRAVQPLGSIAQLLSRLTGARTAYQQVNAFMSQPSEISESDQLKPNKLQGLIEFRNVTFRYPGAKQDALKDINLVIKPGERVGILGRIGSGKSTLARMALGLYQPTDGLVMIDGTDLRQMDLVSVRRHVGAALQESVLLTGSIRENIILGRDGIDDEEMLRVARLTGVHDFVGQIANGYDLKLADRGEGLSGGQRQSIALSRALVGRPSVIVFDEPTSGMDMQSEEILIARLAEELADRTVIVVTHRPSLLKLVNRVLVIQDGRIAVDGPRDDVLRRLTQPQRAA</sequence>
<comment type="caution">
    <text evidence="12">The sequence shown here is derived from an EMBL/GenBank/DDBJ whole genome shotgun (WGS) entry which is preliminary data.</text>
</comment>
<keyword evidence="3" id="KW-1003">Cell membrane</keyword>
<evidence type="ECO:0000256" key="6">
    <source>
        <dbReference type="ARBA" id="ARBA00022840"/>
    </source>
</evidence>
<feature type="transmembrane region" description="Helical" evidence="9">
    <location>
        <begin position="166"/>
        <end position="189"/>
    </location>
</feature>
<dbReference type="Proteomes" id="UP000529795">
    <property type="component" value="Unassembled WGS sequence"/>
</dbReference>
<keyword evidence="2" id="KW-0813">Transport</keyword>
<evidence type="ECO:0000256" key="4">
    <source>
        <dbReference type="ARBA" id="ARBA00022692"/>
    </source>
</evidence>
<comment type="subcellular location">
    <subcellularLocation>
        <location evidence="1">Cell membrane</location>
        <topology evidence="1">Multi-pass membrane protein</topology>
    </subcellularLocation>
</comment>
<dbReference type="InterPro" id="IPR003439">
    <property type="entry name" value="ABC_transporter-like_ATP-bd"/>
</dbReference>
<dbReference type="GO" id="GO:0005524">
    <property type="term" value="F:ATP binding"/>
    <property type="evidence" value="ECO:0007669"/>
    <property type="project" value="UniProtKB-KW"/>
</dbReference>
<evidence type="ECO:0000256" key="2">
    <source>
        <dbReference type="ARBA" id="ARBA00022448"/>
    </source>
</evidence>
<dbReference type="InterPro" id="IPR003593">
    <property type="entry name" value="AAA+_ATPase"/>
</dbReference>
<evidence type="ECO:0000313" key="12">
    <source>
        <dbReference type="EMBL" id="MBB4155139.1"/>
    </source>
</evidence>
<dbReference type="AlphaFoldDB" id="A0A840FBW5"/>
<name>A0A840FBW5_9SPHN</name>
<dbReference type="FunFam" id="3.40.50.300:FF:000299">
    <property type="entry name" value="ABC transporter ATP-binding protein/permease"/>
    <property type="match status" value="1"/>
</dbReference>
<dbReference type="Gene3D" id="3.40.50.300">
    <property type="entry name" value="P-loop containing nucleotide triphosphate hydrolases"/>
    <property type="match status" value="1"/>
</dbReference>
<keyword evidence="6 12" id="KW-0067">ATP-binding</keyword>
<evidence type="ECO:0000256" key="1">
    <source>
        <dbReference type="ARBA" id="ARBA00004651"/>
    </source>
</evidence>
<feature type="transmembrane region" description="Helical" evidence="9">
    <location>
        <begin position="63"/>
        <end position="83"/>
    </location>
</feature>
<evidence type="ECO:0000256" key="8">
    <source>
        <dbReference type="ARBA" id="ARBA00023136"/>
    </source>
</evidence>
<dbReference type="SMART" id="SM00382">
    <property type="entry name" value="AAA"/>
    <property type="match status" value="1"/>
</dbReference>
<feature type="transmembrane region" description="Helical" evidence="9">
    <location>
        <begin position="138"/>
        <end position="160"/>
    </location>
</feature>
<dbReference type="GO" id="GO:0015421">
    <property type="term" value="F:ABC-type oligopeptide transporter activity"/>
    <property type="evidence" value="ECO:0007669"/>
    <property type="project" value="TreeGrafter"/>
</dbReference>
<dbReference type="InterPro" id="IPR036640">
    <property type="entry name" value="ABC1_TM_sf"/>
</dbReference>
<feature type="transmembrane region" description="Helical" evidence="9">
    <location>
        <begin position="250"/>
        <end position="275"/>
    </location>
</feature>
<evidence type="ECO:0000313" key="13">
    <source>
        <dbReference type="Proteomes" id="UP000529795"/>
    </source>
</evidence>